<gene>
    <name evidence="1" type="ORF">TorRG33x02_207290</name>
</gene>
<accession>A0A2P5ED39</accession>
<reference evidence="2" key="1">
    <citation type="submission" date="2016-06" db="EMBL/GenBank/DDBJ databases">
        <title>Parallel loss of symbiosis genes in relatives of nitrogen-fixing non-legume Parasponia.</title>
        <authorList>
            <person name="Van Velzen R."/>
            <person name="Holmer R."/>
            <person name="Bu F."/>
            <person name="Rutten L."/>
            <person name="Van Zeijl A."/>
            <person name="Liu W."/>
            <person name="Santuari L."/>
            <person name="Cao Q."/>
            <person name="Sharma T."/>
            <person name="Shen D."/>
            <person name="Roswanjaya Y."/>
            <person name="Wardhani T."/>
            <person name="Kalhor M.S."/>
            <person name="Jansen J."/>
            <person name="Van den Hoogen J."/>
            <person name="Gungor B."/>
            <person name="Hartog M."/>
            <person name="Hontelez J."/>
            <person name="Verver J."/>
            <person name="Yang W.-C."/>
            <person name="Schijlen E."/>
            <person name="Repin R."/>
            <person name="Schilthuizen M."/>
            <person name="Schranz E."/>
            <person name="Heidstra R."/>
            <person name="Miyata K."/>
            <person name="Fedorova E."/>
            <person name="Kohlen W."/>
            <person name="Bisseling T."/>
            <person name="Smit S."/>
            <person name="Geurts R."/>
        </authorList>
    </citation>
    <scope>NUCLEOTIDE SEQUENCE [LARGE SCALE GENOMIC DNA]</scope>
    <source>
        <strain evidence="2">cv. RG33-2</strain>
    </source>
</reference>
<evidence type="ECO:0000313" key="2">
    <source>
        <dbReference type="Proteomes" id="UP000237000"/>
    </source>
</evidence>
<dbReference type="EMBL" id="JXTC01000178">
    <property type="protein sequence ID" value="PON83457.1"/>
    <property type="molecule type" value="Genomic_DNA"/>
</dbReference>
<dbReference type="InParanoid" id="A0A2P5ED39"/>
<evidence type="ECO:0000313" key="1">
    <source>
        <dbReference type="EMBL" id="PON83457.1"/>
    </source>
</evidence>
<dbReference type="Proteomes" id="UP000237000">
    <property type="component" value="Unassembled WGS sequence"/>
</dbReference>
<proteinExistence type="predicted"/>
<name>A0A2P5ED39_TREOI</name>
<comment type="caution">
    <text evidence="1">The sequence shown here is derived from an EMBL/GenBank/DDBJ whole genome shotgun (WGS) entry which is preliminary data.</text>
</comment>
<dbReference type="AlphaFoldDB" id="A0A2P5ED39"/>
<organism evidence="1 2">
    <name type="scientific">Trema orientale</name>
    <name type="common">Charcoal tree</name>
    <name type="synonym">Celtis orientalis</name>
    <dbReference type="NCBI Taxonomy" id="63057"/>
    <lineage>
        <taxon>Eukaryota</taxon>
        <taxon>Viridiplantae</taxon>
        <taxon>Streptophyta</taxon>
        <taxon>Embryophyta</taxon>
        <taxon>Tracheophyta</taxon>
        <taxon>Spermatophyta</taxon>
        <taxon>Magnoliopsida</taxon>
        <taxon>eudicotyledons</taxon>
        <taxon>Gunneridae</taxon>
        <taxon>Pentapetalae</taxon>
        <taxon>rosids</taxon>
        <taxon>fabids</taxon>
        <taxon>Rosales</taxon>
        <taxon>Cannabaceae</taxon>
        <taxon>Trema</taxon>
    </lineage>
</organism>
<protein>
    <submittedName>
        <fullName evidence="1">Uncharacterized protein</fullName>
    </submittedName>
</protein>
<sequence>MLKSFKLNIFIIIIILRNPRIPFNLFNSFPHFSNYFPLISTQIQAISAQINPRFVSISTRPHILPRSNRKFIPLHSNPINELQKPNQISTDRPFAISNHRIINLKYKTHINKYTETNAIIEKHLVKQIPINVLPE</sequence>
<keyword evidence="2" id="KW-1185">Reference proteome</keyword>
<dbReference type="OrthoDB" id="10353618at2759"/>